<evidence type="ECO:0000259" key="1">
    <source>
        <dbReference type="Pfam" id="PF01863"/>
    </source>
</evidence>
<dbReference type="AlphaFoldDB" id="A0ABD5XMS7"/>
<dbReference type="EMBL" id="JBHSZG010000001">
    <property type="protein sequence ID" value="MFC7136349.1"/>
    <property type="molecule type" value="Genomic_DNA"/>
</dbReference>
<comment type="caution">
    <text evidence="2">The sequence shown here is derived from an EMBL/GenBank/DDBJ whole genome shotgun (WGS) entry which is preliminary data.</text>
</comment>
<reference evidence="2 3" key="1">
    <citation type="journal article" date="2019" name="Int. J. Syst. Evol. Microbiol.">
        <title>The Global Catalogue of Microorganisms (GCM) 10K type strain sequencing project: providing services to taxonomists for standard genome sequencing and annotation.</title>
        <authorList>
            <consortium name="The Broad Institute Genomics Platform"/>
            <consortium name="The Broad Institute Genome Sequencing Center for Infectious Disease"/>
            <person name="Wu L."/>
            <person name="Ma J."/>
        </authorList>
    </citation>
    <scope>NUCLEOTIDE SEQUENCE [LARGE SCALE GENOMIC DNA]</scope>
    <source>
        <strain evidence="2 3">DT92</strain>
    </source>
</reference>
<gene>
    <name evidence="2" type="ORF">ACFQRB_06940</name>
</gene>
<keyword evidence="3" id="KW-1185">Reference proteome</keyword>
<evidence type="ECO:0000313" key="2">
    <source>
        <dbReference type="EMBL" id="MFC7136349.1"/>
    </source>
</evidence>
<sequence>MSARPPRTVTLAGESVAYAVRESDRAERARIDVGLDGVTVVVPAGAAVDPARLLRDHADWVVEHAREAAARRERLPDRRFEPGATFPHLGEPHEVVVETRSYSVVGEGTLRLAAHHVADTSVERALETLYRRRARARFERLAEAHAAAMGVDYDRIEVRNQRTKWGAARRPGRSA</sequence>
<organism evidence="2 3">
    <name type="scientific">Halobaculum litoreum</name>
    <dbReference type="NCBI Taxonomy" id="3031998"/>
    <lineage>
        <taxon>Archaea</taxon>
        <taxon>Methanobacteriati</taxon>
        <taxon>Methanobacteriota</taxon>
        <taxon>Stenosarchaea group</taxon>
        <taxon>Halobacteria</taxon>
        <taxon>Halobacteriales</taxon>
        <taxon>Haloferacaceae</taxon>
        <taxon>Halobaculum</taxon>
    </lineage>
</organism>
<protein>
    <submittedName>
        <fullName evidence="2">YgjP-like metallopeptidase domain-containing protein</fullName>
    </submittedName>
</protein>
<accession>A0ABD5XMS7</accession>
<dbReference type="Proteomes" id="UP001596368">
    <property type="component" value="Unassembled WGS sequence"/>
</dbReference>
<proteinExistence type="predicted"/>
<evidence type="ECO:0000313" key="3">
    <source>
        <dbReference type="Proteomes" id="UP001596368"/>
    </source>
</evidence>
<name>A0ABD5XMS7_9EURY</name>
<feature type="domain" description="YgjP-like metallopeptidase" evidence="1">
    <location>
        <begin position="29"/>
        <end position="170"/>
    </location>
</feature>
<dbReference type="InterPro" id="IPR002725">
    <property type="entry name" value="YgjP-like_metallopeptidase"/>
</dbReference>
<dbReference type="Pfam" id="PF01863">
    <property type="entry name" value="YgjP-like"/>
    <property type="match status" value="1"/>
</dbReference>